<dbReference type="OrthoDB" id="6193911at2"/>
<dbReference type="Proteomes" id="UP000187526">
    <property type="component" value="Unassembled WGS sequence"/>
</dbReference>
<organism evidence="3 4">
    <name type="scientific">Azonexus hydrophilus</name>
    <dbReference type="NCBI Taxonomy" id="418702"/>
    <lineage>
        <taxon>Bacteria</taxon>
        <taxon>Pseudomonadati</taxon>
        <taxon>Pseudomonadota</taxon>
        <taxon>Betaproteobacteria</taxon>
        <taxon>Rhodocyclales</taxon>
        <taxon>Azonexaceae</taxon>
        <taxon>Azonexus</taxon>
    </lineage>
</organism>
<evidence type="ECO:0000256" key="1">
    <source>
        <dbReference type="SAM" id="Phobius"/>
    </source>
</evidence>
<protein>
    <recommendedName>
        <fullName evidence="2">Mce/MlaD domain-containing protein</fullName>
    </recommendedName>
</protein>
<dbReference type="EMBL" id="MTHD01000002">
    <property type="protein sequence ID" value="OMG54732.1"/>
    <property type="molecule type" value="Genomic_DNA"/>
</dbReference>
<accession>A0A1R1I7L3</accession>
<name>A0A1R1I7L3_9RHOO</name>
<proteinExistence type="predicted"/>
<dbReference type="PANTHER" id="PTHR33371:SF4">
    <property type="entry name" value="INTERMEMBRANE PHOSPHOLIPID TRANSPORT SYSTEM BINDING PROTEIN MLAD"/>
    <property type="match status" value="1"/>
</dbReference>
<evidence type="ECO:0000313" key="4">
    <source>
        <dbReference type="Proteomes" id="UP000187526"/>
    </source>
</evidence>
<dbReference type="STRING" id="418702.BJN45_05900"/>
<dbReference type="RefSeq" id="WP_076093067.1">
    <property type="nucleotide sequence ID" value="NZ_MTHD01000002.1"/>
</dbReference>
<dbReference type="Pfam" id="PF02470">
    <property type="entry name" value="MlaD"/>
    <property type="match status" value="1"/>
</dbReference>
<keyword evidence="1" id="KW-1133">Transmembrane helix</keyword>
<gene>
    <name evidence="3" type="ORF">BJN45_05900</name>
</gene>
<sequence>MKRDNLNYLLVGGFVLTMGIVLLYGLYRITGQTAAGAPYVTHFANVAGIKAGSMVTLDGYQIGNIERIEPLRQDGRNVYRVTLQLREALAIPTDSRARITSPGLLAAPLVDIRSGEAAELLAAGSEIPGEASGNLMDTVAGLAGDLRALADEGIRPLLEQVNRRVDRVGGSLEENLPPTLQELRQAMTRLNATAGRVDQMFSNDNRQHLEAMLKNGHEASLKLAQLSQEILGTSRELEGLLKDSRLIVAGSGQDLQQSLRRADALLYQLEAAGRNLNEFSRAIRNNPAALIQSRPPQDDSGEKP</sequence>
<feature type="domain" description="Mce/MlaD" evidence="2">
    <location>
        <begin position="37"/>
        <end position="115"/>
    </location>
</feature>
<dbReference type="InterPro" id="IPR052336">
    <property type="entry name" value="MlaD_Phospholipid_Transporter"/>
</dbReference>
<feature type="transmembrane region" description="Helical" evidence="1">
    <location>
        <begin position="7"/>
        <end position="27"/>
    </location>
</feature>
<dbReference type="AlphaFoldDB" id="A0A1R1I7L3"/>
<dbReference type="InterPro" id="IPR003399">
    <property type="entry name" value="Mce/MlaD"/>
</dbReference>
<evidence type="ECO:0000259" key="2">
    <source>
        <dbReference type="Pfam" id="PF02470"/>
    </source>
</evidence>
<evidence type="ECO:0000313" key="3">
    <source>
        <dbReference type="EMBL" id="OMG54732.1"/>
    </source>
</evidence>
<comment type="caution">
    <text evidence="3">The sequence shown here is derived from an EMBL/GenBank/DDBJ whole genome shotgun (WGS) entry which is preliminary data.</text>
</comment>
<reference evidence="3 4" key="1">
    <citation type="submission" date="2016-10" db="EMBL/GenBank/DDBJ databases">
        <title>Alkaliphiles isolated from bioreactors.</title>
        <authorList>
            <person name="Salah Z."/>
            <person name="Rout S.P."/>
            <person name="Humphreys P.N."/>
        </authorList>
    </citation>
    <scope>NUCLEOTIDE SEQUENCE [LARGE SCALE GENOMIC DNA]</scope>
    <source>
        <strain evidence="3 4">ZS02</strain>
    </source>
</reference>
<dbReference type="PANTHER" id="PTHR33371">
    <property type="entry name" value="INTERMEMBRANE PHOSPHOLIPID TRANSPORT SYSTEM BINDING PROTEIN MLAD-RELATED"/>
    <property type="match status" value="1"/>
</dbReference>
<keyword evidence="1" id="KW-0812">Transmembrane</keyword>
<keyword evidence="4" id="KW-1185">Reference proteome</keyword>
<keyword evidence="1" id="KW-0472">Membrane</keyword>